<dbReference type="GeneID" id="101510517"/>
<evidence type="ECO:0000256" key="4">
    <source>
        <dbReference type="RuleBase" id="RU363097"/>
    </source>
</evidence>
<evidence type="ECO:0000256" key="3">
    <source>
        <dbReference type="ARBA" id="ARBA00023098"/>
    </source>
</evidence>
<keyword evidence="2 4" id="KW-0444">Lipid biosynthesis</keyword>
<dbReference type="GO" id="GO:0035336">
    <property type="term" value="P:long-chain fatty-acyl-CoA metabolic process"/>
    <property type="evidence" value="ECO:0007669"/>
    <property type="project" value="TreeGrafter"/>
</dbReference>
<dbReference type="SUPFAM" id="SSF51735">
    <property type="entry name" value="NAD(P)-binding Rossmann-fold domains"/>
    <property type="match status" value="1"/>
</dbReference>
<evidence type="ECO:0000256" key="2">
    <source>
        <dbReference type="ARBA" id="ARBA00022516"/>
    </source>
</evidence>
<evidence type="ECO:0000313" key="8">
    <source>
        <dbReference type="RefSeq" id="XP_004487511.1"/>
    </source>
</evidence>
<dbReference type="KEGG" id="cam:101510517"/>
<evidence type="ECO:0000313" key="7">
    <source>
        <dbReference type="Proteomes" id="UP000087171"/>
    </source>
</evidence>
<dbReference type="InterPro" id="IPR033640">
    <property type="entry name" value="FAR_C"/>
</dbReference>
<keyword evidence="4" id="KW-0560">Oxidoreductase</keyword>
<dbReference type="InterPro" id="IPR013120">
    <property type="entry name" value="FAR_NAD-bd"/>
</dbReference>
<keyword evidence="3 4" id="KW-0443">Lipid metabolism</keyword>
<accession>A0A1S2XG61</accession>
<dbReference type="GO" id="GO:0010345">
    <property type="term" value="P:suberin biosynthetic process"/>
    <property type="evidence" value="ECO:0007669"/>
    <property type="project" value="TreeGrafter"/>
</dbReference>
<dbReference type="RefSeq" id="XP_004487511.1">
    <property type="nucleotide sequence ID" value="XM_004487454.3"/>
</dbReference>
<dbReference type="CDD" id="cd05236">
    <property type="entry name" value="FAR-N_SDR_e"/>
    <property type="match status" value="1"/>
</dbReference>
<keyword evidence="7" id="KW-1185">Reference proteome</keyword>
<proteinExistence type="inferred from homology"/>
<dbReference type="EC" id="1.2.1.84" evidence="4"/>
<dbReference type="CDD" id="cd09071">
    <property type="entry name" value="FAR_C"/>
    <property type="match status" value="1"/>
</dbReference>
<dbReference type="Pfam" id="PF03015">
    <property type="entry name" value="Sterile"/>
    <property type="match status" value="1"/>
</dbReference>
<comment type="catalytic activity">
    <reaction evidence="4">
        <text>a long-chain fatty acyl-CoA + 2 NADPH + 2 H(+) = a long-chain primary fatty alcohol + 2 NADP(+) + CoA</text>
        <dbReference type="Rhea" id="RHEA:52716"/>
        <dbReference type="ChEBI" id="CHEBI:15378"/>
        <dbReference type="ChEBI" id="CHEBI:57287"/>
        <dbReference type="ChEBI" id="CHEBI:57783"/>
        <dbReference type="ChEBI" id="CHEBI:58349"/>
        <dbReference type="ChEBI" id="CHEBI:77396"/>
        <dbReference type="ChEBI" id="CHEBI:83139"/>
        <dbReference type="EC" id="1.2.1.84"/>
    </reaction>
</comment>
<reference evidence="7" key="1">
    <citation type="journal article" date="2013" name="Nat. Biotechnol.">
        <title>Draft genome sequence of chickpea (Cicer arietinum) provides a resource for trait improvement.</title>
        <authorList>
            <person name="Varshney R.K."/>
            <person name="Song C."/>
            <person name="Saxena R.K."/>
            <person name="Azam S."/>
            <person name="Yu S."/>
            <person name="Sharpe A.G."/>
            <person name="Cannon S."/>
            <person name="Baek J."/>
            <person name="Rosen B.D."/>
            <person name="Tar'an B."/>
            <person name="Millan T."/>
            <person name="Zhang X."/>
            <person name="Ramsay L.D."/>
            <person name="Iwata A."/>
            <person name="Wang Y."/>
            <person name="Nelson W."/>
            <person name="Farmer A.D."/>
            <person name="Gaur P.M."/>
            <person name="Soderlund C."/>
            <person name="Penmetsa R.V."/>
            <person name="Xu C."/>
            <person name="Bharti A.K."/>
            <person name="He W."/>
            <person name="Winter P."/>
            <person name="Zhao S."/>
            <person name="Hane J.K."/>
            <person name="Carrasquilla-Garcia N."/>
            <person name="Condie J.A."/>
            <person name="Upadhyaya H.D."/>
            <person name="Luo M.C."/>
            <person name="Thudi M."/>
            <person name="Gowda C.L."/>
            <person name="Singh N.P."/>
            <person name="Lichtenzveig J."/>
            <person name="Gali K.K."/>
            <person name="Rubio J."/>
            <person name="Nadarajan N."/>
            <person name="Dolezel J."/>
            <person name="Bansal K.C."/>
            <person name="Xu X."/>
            <person name="Edwards D."/>
            <person name="Zhang G."/>
            <person name="Kahl G."/>
            <person name="Gil J."/>
            <person name="Singh K.B."/>
            <person name="Datta S.K."/>
            <person name="Jackson S.A."/>
            <person name="Wang J."/>
            <person name="Cook D.R."/>
        </authorList>
    </citation>
    <scope>NUCLEOTIDE SEQUENCE [LARGE SCALE GENOMIC DNA]</scope>
    <source>
        <strain evidence="7">cv. CDC Frontier</strain>
    </source>
</reference>
<dbReference type="GO" id="GO:0080019">
    <property type="term" value="F:alcohol-forming very long-chain fatty acyl-CoA reductase activity"/>
    <property type="evidence" value="ECO:0007669"/>
    <property type="project" value="InterPro"/>
</dbReference>
<dbReference type="InterPro" id="IPR036291">
    <property type="entry name" value="NAD(P)-bd_dom_sf"/>
</dbReference>
<evidence type="ECO:0000259" key="6">
    <source>
        <dbReference type="Pfam" id="PF07993"/>
    </source>
</evidence>
<evidence type="ECO:0000259" key="5">
    <source>
        <dbReference type="Pfam" id="PF03015"/>
    </source>
</evidence>
<protein>
    <recommendedName>
        <fullName evidence="4">Fatty acyl-CoA reductase</fullName>
        <ecNumber evidence="4">1.2.1.84</ecNumber>
    </recommendedName>
</protein>
<dbReference type="InterPro" id="IPR026055">
    <property type="entry name" value="FAR"/>
</dbReference>
<dbReference type="PaxDb" id="3827-XP_004487511.1"/>
<reference evidence="8" key="2">
    <citation type="submission" date="2025-08" db="UniProtKB">
        <authorList>
            <consortium name="RefSeq"/>
        </authorList>
    </citation>
    <scope>IDENTIFICATION</scope>
    <source>
        <tissue evidence="8">Etiolated seedlings</tissue>
    </source>
</reference>
<gene>
    <name evidence="8" type="primary">LOC101510517</name>
</gene>
<dbReference type="Pfam" id="PF07993">
    <property type="entry name" value="NAD_binding_4"/>
    <property type="match status" value="1"/>
</dbReference>
<dbReference type="PANTHER" id="PTHR11011:SF64">
    <property type="entry name" value="FATTY ACYL-COA REDUCTASE"/>
    <property type="match status" value="1"/>
</dbReference>
<dbReference type="GO" id="GO:0102965">
    <property type="term" value="F:alcohol-forming long-chain fatty acyl-CoA reductase activity"/>
    <property type="evidence" value="ECO:0007669"/>
    <property type="project" value="UniProtKB-EC"/>
</dbReference>
<organism evidence="7 8">
    <name type="scientific">Cicer arietinum</name>
    <name type="common">Chickpea</name>
    <name type="synonym">Garbanzo</name>
    <dbReference type="NCBI Taxonomy" id="3827"/>
    <lineage>
        <taxon>Eukaryota</taxon>
        <taxon>Viridiplantae</taxon>
        <taxon>Streptophyta</taxon>
        <taxon>Embryophyta</taxon>
        <taxon>Tracheophyta</taxon>
        <taxon>Spermatophyta</taxon>
        <taxon>Magnoliopsida</taxon>
        <taxon>eudicotyledons</taxon>
        <taxon>Gunneridae</taxon>
        <taxon>Pentapetalae</taxon>
        <taxon>rosids</taxon>
        <taxon>fabids</taxon>
        <taxon>Fabales</taxon>
        <taxon>Fabaceae</taxon>
        <taxon>Papilionoideae</taxon>
        <taxon>50 kb inversion clade</taxon>
        <taxon>NPAAA clade</taxon>
        <taxon>Hologalegina</taxon>
        <taxon>IRL clade</taxon>
        <taxon>Cicereae</taxon>
        <taxon>Cicer</taxon>
    </lineage>
</organism>
<dbReference type="OrthoDB" id="429813at2759"/>
<keyword evidence="4" id="KW-0521">NADP</keyword>
<dbReference type="STRING" id="3827.A0A1S2XG61"/>
<dbReference type="Proteomes" id="UP000087171">
    <property type="component" value="Chromosome Ca1"/>
</dbReference>
<comment type="similarity">
    <text evidence="1 4">Belongs to the fatty acyl-CoA reductase family.</text>
</comment>
<name>A0A1S2XG61_CICAR</name>
<dbReference type="Gene3D" id="3.40.50.720">
    <property type="entry name" value="NAD(P)-binding Rossmann-like Domain"/>
    <property type="match status" value="1"/>
</dbReference>
<dbReference type="eggNOG" id="KOG1221">
    <property type="taxonomic scope" value="Eukaryota"/>
</dbReference>
<dbReference type="AlphaFoldDB" id="A0A1S2XG61"/>
<feature type="domain" description="Fatty acyl-CoA reductase C-terminal" evidence="5">
    <location>
        <begin position="393"/>
        <end position="491"/>
    </location>
</feature>
<sequence length="491" mass="55647">MEEVGSILHFIQDKTILIVGATGFLAKIFLEKVLRVQPNVKKLFLLLRASDDKSAACRLQNEILAKDLFNLLKDKMGANFESFISEKLTLVPGDISCEDLGLKNSILRDDILCQTDVIINLAATTNFDERYDIALGLNTFGVKHIINFAKQCNKLKVLVHISTAYVCGEKSGLILESPYLFGETLNGVSGLDINAEKKLVTEKLDELQEMGATEREIKLAMKDLGIKRANVYGWPNTYVFTKAVGEMLVEQLRGNLSVVILRPTIVTSTFKEPFPGWSEGIRTIDSLAVAYGKGKLSCFLGDVECVVDIIPADMVVNAILVAMVAHANQPSDILYHVGSSVLNPIRYLNLQEYGFRYFKAKPWINKDGSIVKVGSVTMLPDMASFKRYMFIRYLLPLQGLKLANVVFCQYFQKTYLELNRNIQIVMRLVELYRPYVFFKGIFDDMNTEKLRRAVRESGTERDLFYFDPKVIDWEDYFLNIHVPGIVKYIFK</sequence>
<dbReference type="PANTHER" id="PTHR11011">
    <property type="entry name" value="MALE STERILITY PROTEIN 2-RELATED"/>
    <property type="match status" value="1"/>
</dbReference>
<feature type="domain" description="Thioester reductase (TE)" evidence="6">
    <location>
        <begin position="18"/>
        <end position="319"/>
    </location>
</feature>
<comment type="function">
    <text evidence="4">Catalyzes the reduction of fatty acyl-CoA to fatty alcohols.</text>
</comment>
<evidence type="ECO:0000256" key="1">
    <source>
        <dbReference type="ARBA" id="ARBA00005928"/>
    </source>
</evidence>